<sequence>MYLISTIPDCNKPIVETKISLFCSKLFYRWKGSGRNVKSFLKQNKDWLRKLLIEEDKTEEAGYLIPTTFRGRPAKLFRVLSTRAKQSQYKELTTHGPEELAFATHMSYSKTIKEMCLRLLKKAATLSPHSLKTMKAQQFTCEHPYSAEEALALMIDLKLTKDQYLNLKKS</sequence>
<proteinExistence type="predicted"/>
<accession>A0A8K0CWC9</accession>
<comment type="caution">
    <text evidence="1">The sequence shown here is derived from an EMBL/GenBank/DDBJ whole genome shotgun (WGS) entry which is preliminary data.</text>
</comment>
<dbReference type="EMBL" id="VTPC01008682">
    <property type="protein sequence ID" value="KAF2892547.1"/>
    <property type="molecule type" value="Genomic_DNA"/>
</dbReference>
<dbReference type="OrthoDB" id="6773388at2759"/>
<evidence type="ECO:0000313" key="2">
    <source>
        <dbReference type="Proteomes" id="UP000801492"/>
    </source>
</evidence>
<dbReference type="AlphaFoldDB" id="A0A8K0CWC9"/>
<keyword evidence="2" id="KW-1185">Reference proteome</keyword>
<gene>
    <name evidence="1" type="ORF">ILUMI_13625</name>
</gene>
<organism evidence="1 2">
    <name type="scientific">Ignelater luminosus</name>
    <name type="common">Cucubano</name>
    <name type="synonym">Pyrophorus luminosus</name>
    <dbReference type="NCBI Taxonomy" id="2038154"/>
    <lineage>
        <taxon>Eukaryota</taxon>
        <taxon>Metazoa</taxon>
        <taxon>Ecdysozoa</taxon>
        <taxon>Arthropoda</taxon>
        <taxon>Hexapoda</taxon>
        <taxon>Insecta</taxon>
        <taxon>Pterygota</taxon>
        <taxon>Neoptera</taxon>
        <taxon>Endopterygota</taxon>
        <taxon>Coleoptera</taxon>
        <taxon>Polyphaga</taxon>
        <taxon>Elateriformia</taxon>
        <taxon>Elateroidea</taxon>
        <taxon>Elateridae</taxon>
        <taxon>Agrypninae</taxon>
        <taxon>Pyrophorini</taxon>
        <taxon>Ignelater</taxon>
    </lineage>
</organism>
<name>A0A8K0CWC9_IGNLU</name>
<dbReference type="Proteomes" id="UP000801492">
    <property type="component" value="Unassembled WGS sequence"/>
</dbReference>
<reference evidence="1" key="1">
    <citation type="submission" date="2019-08" db="EMBL/GenBank/DDBJ databases">
        <title>The genome of the North American firefly Photinus pyralis.</title>
        <authorList>
            <consortium name="Photinus pyralis genome working group"/>
            <person name="Fallon T.R."/>
            <person name="Sander Lower S.E."/>
            <person name="Weng J.-K."/>
        </authorList>
    </citation>
    <scope>NUCLEOTIDE SEQUENCE</scope>
    <source>
        <strain evidence="1">TRF0915ILg1</strain>
        <tissue evidence="1">Whole body</tissue>
    </source>
</reference>
<protein>
    <submittedName>
        <fullName evidence="1">Uncharacterized protein</fullName>
    </submittedName>
</protein>
<evidence type="ECO:0000313" key="1">
    <source>
        <dbReference type="EMBL" id="KAF2892547.1"/>
    </source>
</evidence>